<sequence>MELPPTPEEERARIIRGRNRALALVLAAFAVLFFFITIAKMKAGAP</sequence>
<evidence type="ECO:0000256" key="1">
    <source>
        <dbReference type="SAM" id="Phobius"/>
    </source>
</evidence>
<organism evidence="2 3">
    <name type="scientific">Novosphingobium kunmingense</name>
    <dbReference type="NCBI Taxonomy" id="1211806"/>
    <lineage>
        <taxon>Bacteria</taxon>
        <taxon>Pseudomonadati</taxon>
        <taxon>Pseudomonadota</taxon>
        <taxon>Alphaproteobacteria</taxon>
        <taxon>Sphingomonadales</taxon>
        <taxon>Sphingomonadaceae</taxon>
        <taxon>Novosphingobium</taxon>
    </lineage>
</organism>
<keyword evidence="1" id="KW-0812">Transmembrane</keyword>
<keyword evidence="1" id="KW-1133">Transmembrane helix</keyword>
<dbReference type="Proteomes" id="UP000232587">
    <property type="component" value="Unassembled WGS sequence"/>
</dbReference>
<protein>
    <submittedName>
        <fullName evidence="2">Uncharacterized protein</fullName>
    </submittedName>
</protein>
<evidence type="ECO:0000313" key="2">
    <source>
        <dbReference type="EMBL" id="PKB25979.1"/>
    </source>
</evidence>
<name>A0A2N0I467_9SPHN</name>
<gene>
    <name evidence="2" type="ORF">B0I00_1187</name>
</gene>
<dbReference type="AlphaFoldDB" id="A0A2N0I467"/>
<accession>A0A2N0I467</accession>
<dbReference type="EMBL" id="PHUF01000002">
    <property type="protein sequence ID" value="PKB25979.1"/>
    <property type="molecule type" value="Genomic_DNA"/>
</dbReference>
<keyword evidence="3" id="KW-1185">Reference proteome</keyword>
<comment type="caution">
    <text evidence="2">The sequence shown here is derived from an EMBL/GenBank/DDBJ whole genome shotgun (WGS) entry which is preliminary data.</text>
</comment>
<evidence type="ECO:0000313" key="3">
    <source>
        <dbReference type="Proteomes" id="UP000232587"/>
    </source>
</evidence>
<keyword evidence="1" id="KW-0472">Membrane</keyword>
<reference evidence="2 3" key="1">
    <citation type="submission" date="2017-11" db="EMBL/GenBank/DDBJ databases">
        <title>Genomic Encyclopedia of Type Strains, Phase III (KMG-III): the genomes of soil and plant-associated and newly described type strains.</title>
        <authorList>
            <person name="Whitman W."/>
        </authorList>
    </citation>
    <scope>NUCLEOTIDE SEQUENCE [LARGE SCALE GENOMIC DNA]</scope>
    <source>
        <strain evidence="2 3">CGMCC 1.12274</strain>
    </source>
</reference>
<proteinExistence type="predicted"/>
<feature type="transmembrane region" description="Helical" evidence="1">
    <location>
        <begin position="21"/>
        <end position="39"/>
    </location>
</feature>
<dbReference type="RefSeq" id="WP_198519144.1">
    <property type="nucleotide sequence ID" value="NZ_PHUF01000002.1"/>
</dbReference>